<keyword evidence="3" id="KW-0489">Methyltransferase</keyword>
<dbReference type="GO" id="GO:0032259">
    <property type="term" value="P:methylation"/>
    <property type="evidence" value="ECO:0007669"/>
    <property type="project" value="UniProtKB-KW"/>
</dbReference>
<evidence type="ECO:0000259" key="2">
    <source>
        <dbReference type="Pfam" id="PF05050"/>
    </source>
</evidence>
<feature type="domain" description="Methyltransferase FkbM" evidence="2">
    <location>
        <begin position="86"/>
        <end position="253"/>
    </location>
</feature>
<dbReference type="RefSeq" id="WP_019597680.1">
    <property type="nucleotide sequence ID" value="NZ_FNQC01000007.1"/>
</dbReference>
<dbReference type="GO" id="GO:0008168">
    <property type="term" value="F:methyltransferase activity"/>
    <property type="evidence" value="ECO:0007669"/>
    <property type="project" value="UniProtKB-KW"/>
</dbReference>
<keyword evidence="1" id="KW-1133">Transmembrane helix</keyword>
<protein>
    <submittedName>
        <fullName evidence="3">Methyltransferase, FkbM family</fullName>
    </submittedName>
</protein>
<evidence type="ECO:0000256" key="1">
    <source>
        <dbReference type="SAM" id="Phobius"/>
    </source>
</evidence>
<keyword evidence="1" id="KW-0472">Membrane</keyword>
<dbReference type="Gene3D" id="3.40.50.150">
    <property type="entry name" value="Vaccinia Virus protein VP39"/>
    <property type="match status" value="1"/>
</dbReference>
<feature type="transmembrane region" description="Helical" evidence="1">
    <location>
        <begin position="12"/>
        <end position="29"/>
    </location>
</feature>
<dbReference type="Pfam" id="PF05050">
    <property type="entry name" value="Methyltransf_21"/>
    <property type="match status" value="1"/>
</dbReference>
<dbReference type="Proteomes" id="UP000199663">
    <property type="component" value="Unassembled WGS sequence"/>
</dbReference>
<keyword evidence="4" id="KW-1185">Reference proteome</keyword>
<proteinExistence type="predicted"/>
<organism evidence="3 4">
    <name type="scientific">Rhodonellum ikkaensis</name>
    <dbReference type="NCBI Taxonomy" id="336829"/>
    <lineage>
        <taxon>Bacteria</taxon>
        <taxon>Pseudomonadati</taxon>
        <taxon>Bacteroidota</taxon>
        <taxon>Cytophagia</taxon>
        <taxon>Cytophagales</taxon>
        <taxon>Cytophagaceae</taxon>
        <taxon>Rhodonellum</taxon>
    </lineage>
</organism>
<dbReference type="InterPro" id="IPR006342">
    <property type="entry name" value="FkbM_mtfrase"/>
</dbReference>
<dbReference type="InterPro" id="IPR029063">
    <property type="entry name" value="SAM-dependent_MTases_sf"/>
</dbReference>
<keyword evidence="1" id="KW-0812">Transmembrane</keyword>
<gene>
    <name evidence="3" type="ORF">SAMN05444412_10774</name>
</gene>
<evidence type="ECO:0000313" key="4">
    <source>
        <dbReference type="Proteomes" id="UP000199663"/>
    </source>
</evidence>
<sequence>MKSLVSQFTRSLYVIPGGYFLVMFIRGLFKDKQLTPKWRTIQFRGIKMKLDLSKQMGSAIYWRGAHDWAPVFAMENLVNKGQTLVDIGANQGEYTLWAARKTGASGKVFAFEPLSTLFGQLEENVRINEGFGDFVFPIRMGLSDQPGRLKLYSNDPYNEGVNTLFPGPGKTAFLEEISLSTLDAEVEKLNIQQVDFIKIDVEGAELMVLKGAVETLKRFRPILFLELNETACQAAGYSSSDIFALLEKLGYRFELIGLRGKTSPLDKTKLPEFCNIIAKA</sequence>
<keyword evidence="3" id="KW-0808">Transferase</keyword>
<reference evidence="3 4" key="1">
    <citation type="submission" date="2016-10" db="EMBL/GenBank/DDBJ databases">
        <authorList>
            <person name="Varghese N."/>
            <person name="Submissions S."/>
        </authorList>
    </citation>
    <scope>NUCLEOTIDE SEQUENCE [LARGE SCALE GENOMIC DNA]</scope>
    <source>
        <strain evidence="3 4">DSM 17997</strain>
    </source>
</reference>
<dbReference type="SUPFAM" id="SSF53335">
    <property type="entry name" value="S-adenosyl-L-methionine-dependent methyltransferases"/>
    <property type="match status" value="1"/>
</dbReference>
<accession>A0A1H3QXK3</accession>
<name>A0A1H3QXK3_9BACT</name>
<comment type="caution">
    <text evidence="3">The sequence shown here is derived from an EMBL/GenBank/DDBJ whole genome shotgun (WGS) entry which is preliminary data.</text>
</comment>
<dbReference type="InterPro" id="IPR052514">
    <property type="entry name" value="SAM-dependent_MTase"/>
</dbReference>
<dbReference type="NCBIfam" id="TIGR01444">
    <property type="entry name" value="fkbM_fam"/>
    <property type="match status" value="1"/>
</dbReference>
<dbReference type="PANTHER" id="PTHR34203:SF15">
    <property type="entry name" value="SLL1173 PROTEIN"/>
    <property type="match status" value="1"/>
</dbReference>
<evidence type="ECO:0000313" key="3">
    <source>
        <dbReference type="EMBL" id="SDZ18322.1"/>
    </source>
</evidence>
<dbReference type="PANTHER" id="PTHR34203">
    <property type="entry name" value="METHYLTRANSFERASE, FKBM FAMILY PROTEIN"/>
    <property type="match status" value="1"/>
</dbReference>
<dbReference type="EMBL" id="FNQC01000007">
    <property type="protein sequence ID" value="SDZ18322.1"/>
    <property type="molecule type" value="Genomic_DNA"/>
</dbReference>